<reference evidence="1" key="1">
    <citation type="journal article" date="2020" name="Stud. Mycol.">
        <title>101 Dothideomycetes genomes: a test case for predicting lifestyles and emergence of pathogens.</title>
        <authorList>
            <person name="Haridas S."/>
            <person name="Albert R."/>
            <person name="Binder M."/>
            <person name="Bloem J."/>
            <person name="Labutti K."/>
            <person name="Salamov A."/>
            <person name="Andreopoulos B."/>
            <person name="Baker S."/>
            <person name="Barry K."/>
            <person name="Bills G."/>
            <person name="Bluhm B."/>
            <person name="Cannon C."/>
            <person name="Castanera R."/>
            <person name="Culley D."/>
            <person name="Daum C."/>
            <person name="Ezra D."/>
            <person name="Gonzalez J."/>
            <person name="Henrissat B."/>
            <person name="Kuo A."/>
            <person name="Liang C."/>
            <person name="Lipzen A."/>
            <person name="Lutzoni F."/>
            <person name="Magnuson J."/>
            <person name="Mondo S."/>
            <person name="Nolan M."/>
            <person name="Ohm R."/>
            <person name="Pangilinan J."/>
            <person name="Park H.-J."/>
            <person name="Ramirez L."/>
            <person name="Alfaro M."/>
            <person name="Sun H."/>
            <person name="Tritt A."/>
            <person name="Yoshinaga Y."/>
            <person name="Zwiers L.-H."/>
            <person name="Turgeon B."/>
            <person name="Goodwin S."/>
            <person name="Spatafora J."/>
            <person name="Crous P."/>
            <person name="Grigoriev I."/>
        </authorList>
    </citation>
    <scope>NUCLEOTIDE SEQUENCE</scope>
    <source>
        <strain evidence="1">CBS 121167</strain>
    </source>
</reference>
<accession>A0A6A6BNH9</accession>
<name>A0A6A6BNH9_9PEZI</name>
<dbReference type="RefSeq" id="XP_033400537.1">
    <property type="nucleotide sequence ID" value="XM_033535503.1"/>
</dbReference>
<dbReference type="GeneID" id="54292997"/>
<sequence>MEANVPSHVIKALEQRSDDDTDLVFFKDEKSDYNPMGNDIRIGPGKCISYAWPITPVEHQELVGYLGEEYGREMISKTYNTAPQETCKHCGTPSTFSDIVSKALGDNVHNSSFMLNAIKRRTHGDGQNHVINCKSCGKQYEKEKFWPPSWL</sequence>
<evidence type="ECO:0000313" key="1">
    <source>
        <dbReference type="EMBL" id="KAF2144825.1"/>
    </source>
</evidence>
<keyword evidence="2" id="KW-1185">Reference proteome</keyword>
<dbReference type="Proteomes" id="UP000799438">
    <property type="component" value="Unassembled WGS sequence"/>
</dbReference>
<protein>
    <submittedName>
        <fullName evidence="1">Uncharacterized protein</fullName>
    </submittedName>
</protein>
<evidence type="ECO:0000313" key="2">
    <source>
        <dbReference type="Proteomes" id="UP000799438"/>
    </source>
</evidence>
<dbReference type="EMBL" id="ML995479">
    <property type="protein sequence ID" value="KAF2144825.1"/>
    <property type="molecule type" value="Genomic_DNA"/>
</dbReference>
<organism evidence="1 2">
    <name type="scientific">Aplosporella prunicola CBS 121167</name>
    <dbReference type="NCBI Taxonomy" id="1176127"/>
    <lineage>
        <taxon>Eukaryota</taxon>
        <taxon>Fungi</taxon>
        <taxon>Dikarya</taxon>
        <taxon>Ascomycota</taxon>
        <taxon>Pezizomycotina</taxon>
        <taxon>Dothideomycetes</taxon>
        <taxon>Dothideomycetes incertae sedis</taxon>
        <taxon>Botryosphaeriales</taxon>
        <taxon>Aplosporellaceae</taxon>
        <taxon>Aplosporella</taxon>
    </lineage>
</organism>
<proteinExistence type="predicted"/>
<dbReference type="OrthoDB" id="2927810at2759"/>
<dbReference type="AlphaFoldDB" id="A0A6A6BNH9"/>
<gene>
    <name evidence="1" type="ORF">K452DRAFT_147877</name>
</gene>